<name>A0ABT3E3P2_9LACO</name>
<sequence length="85" mass="10174">MKRISLFKKDKTDAEFKEEVLSTIHNMHRDVRVKFFKSTTKGLLKEYPPHTAQYFDRNRAYREIDETSVSNIRMVTIIWGTSDEF</sequence>
<proteinExistence type="predicted"/>
<comment type="caution">
    <text evidence="1">The sequence shown here is derived from an EMBL/GenBank/DDBJ whole genome shotgun (WGS) entry which is preliminary data.</text>
</comment>
<dbReference type="EMBL" id="JAOZFE010000002">
    <property type="protein sequence ID" value="MCW0953033.1"/>
    <property type="molecule type" value="Genomic_DNA"/>
</dbReference>
<evidence type="ECO:0000313" key="1">
    <source>
        <dbReference type="EMBL" id="MCW0953033.1"/>
    </source>
</evidence>
<evidence type="ECO:0000313" key="2">
    <source>
        <dbReference type="Proteomes" id="UP001526225"/>
    </source>
</evidence>
<keyword evidence="2" id="KW-1185">Reference proteome</keyword>
<accession>A0ABT3E3P2</accession>
<dbReference type="Proteomes" id="UP001526225">
    <property type="component" value="Unassembled WGS sequence"/>
</dbReference>
<dbReference type="RefSeq" id="WP_213408417.1">
    <property type="nucleotide sequence ID" value="NZ_CP074441.1"/>
</dbReference>
<organism evidence="1 2">
    <name type="scientific">Weissella ceti</name>
    <dbReference type="NCBI Taxonomy" id="759620"/>
    <lineage>
        <taxon>Bacteria</taxon>
        <taxon>Bacillati</taxon>
        <taxon>Bacillota</taxon>
        <taxon>Bacilli</taxon>
        <taxon>Lactobacillales</taxon>
        <taxon>Lactobacillaceae</taxon>
        <taxon>Weissella</taxon>
    </lineage>
</organism>
<gene>
    <name evidence="1" type="ORF">OIT44_02965</name>
</gene>
<protein>
    <submittedName>
        <fullName evidence="1">Uncharacterized protein</fullName>
    </submittedName>
</protein>
<reference evidence="1 2" key="1">
    <citation type="submission" date="2022-10" db="EMBL/GenBank/DDBJ databases">
        <title>Weissella fermenti sp. nov., isolated from fermented cabbage.</title>
        <authorList>
            <person name="Lee J.K."/>
            <person name="Baek J.H."/>
            <person name="Choi D.G."/>
            <person name="Kim J.M."/>
            <person name="Jeon C.O."/>
        </authorList>
    </citation>
    <scope>NUCLEOTIDE SEQUENCE [LARGE SCALE GENOMIC DNA]</scope>
    <source>
        <strain evidence="1 2">KACC 18534</strain>
    </source>
</reference>